<organism evidence="2 3">
    <name type="scientific">Chelatococcus asaccharovorans</name>
    <dbReference type="NCBI Taxonomy" id="28210"/>
    <lineage>
        <taxon>Bacteria</taxon>
        <taxon>Pseudomonadati</taxon>
        <taxon>Pseudomonadota</taxon>
        <taxon>Alphaproteobacteria</taxon>
        <taxon>Hyphomicrobiales</taxon>
        <taxon>Chelatococcaceae</taxon>
        <taxon>Chelatococcus</taxon>
    </lineage>
</organism>
<feature type="compositionally biased region" description="Basic and acidic residues" evidence="1">
    <location>
        <begin position="48"/>
        <end position="57"/>
    </location>
</feature>
<name>A0A2V3U1R8_9HYPH</name>
<comment type="caution">
    <text evidence="2">The sequence shown here is derived from an EMBL/GenBank/DDBJ whole genome shotgun (WGS) entry which is preliminary data.</text>
</comment>
<accession>A0A2V3U1R8</accession>
<sequence>MSARTSPRAWDLRCEVREKLLAFLQAEYPRALPRRRAELVETQGPAGDDGRGDTIRKTDKRGKAGNRPTSLDQGSVAVASG</sequence>
<keyword evidence="3" id="KW-1185">Reference proteome</keyword>
<evidence type="ECO:0000256" key="1">
    <source>
        <dbReference type="SAM" id="MobiDB-lite"/>
    </source>
</evidence>
<dbReference type="EMBL" id="QJJK01000009">
    <property type="protein sequence ID" value="PXW55788.1"/>
    <property type="molecule type" value="Genomic_DNA"/>
</dbReference>
<gene>
    <name evidence="2" type="ORF">C7450_109198</name>
</gene>
<reference evidence="2 3" key="1">
    <citation type="submission" date="2018-05" db="EMBL/GenBank/DDBJ databases">
        <title>Genomic Encyclopedia of Type Strains, Phase IV (KMG-IV): sequencing the most valuable type-strain genomes for metagenomic binning, comparative biology and taxonomic classification.</title>
        <authorList>
            <person name="Goeker M."/>
        </authorList>
    </citation>
    <scope>NUCLEOTIDE SEQUENCE [LARGE SCALE GENOMIC DNA]</scope>
    <source>
        <strain evidence="2 3">DSM 6462</strain>
    </source>
</reference>
<proteinExistence type="predicted"/>
<feature type="region of interest" description="Disordered" evidence="1">
    <location>
        <begin position="32"/>
        <end position="81"/>
    </location>
</feature>
<dbReference type="AlphaFoldDB" id="A0A2V3U1R8"/>
<dbReference type="RefSeq" id="WP_425351252.1">
    <property type="nucleotide sequence ID" value="NZ_JAHBRY010000001.1"/>
</dbReference>
<evidence type="ECO:0000313" key="3">
    <source>
        <dbReference type="Proteomes" id="UP000248021"/>
    </source>
</evidence>
<dbReference type="Proteomes" id="UP000248021">
    <property type="component" value="Unassembled WGS sequence"/>
</dbReference>
<protein>
    <submittedName>
        <fullName evidence="2">Uncharacterized protein</fullName>
    </submittedName>
</protein>
<evidence type="ECO:0000313" key="2">
    <source>
        <dbReference type="EMBL" id="PXW55788.1"/>
    </source>
</evidence>